<dbReference type="Proteomes" id="UP001597191">
    <property type="component" value="Unassembled WGS sequence"/>
</dbReference>
<sequence length="216" mass="24710">MLEIFMFANPIGELCLTTEVNIMRGLKQHQQRAQINLVPMTNMRIVTDYLQRNHLDDHDLALRNQVMTITYQSMLDFKAASFQGNKKARAFMMSLQEHLCDAGLSHYSDQLVEQIADEVQLDQDTFWDDRKGQLVQDLCHADRQLANDLGVLKTPSTVFVDYRHNPDGDGILINGSVSQVLIDQLLEDKLPQQQSDFDSQRPVLKIISSRTLSHLI</sequence>
<organism evidence="1 2">
    <name type="scientific">Lapidilactobacillus gannanensis</name>
    <dbReference type="NCBI Taxonomy" id="2486002"/>
    <lineage>
        <taxon>Bacteria</taxon>
        <taxon>Bacillati</taxon>
        <taxon>Bacillota</taxon>
        <taxon>Bacilli</taxon>
        <taxon>Lactobacillales</taxon>
        <taxon>Lactobacillaceae</taxon>
        <taxon>Lapidilactobacillus</taxon>
    </lineage>
</organism>
<dbReference type="SUPFAM" id="SSF52833">
    <property type="entry name" value="Thioredoxin-like"/>
    <property type="match status" value="1"/>
</dbReference>
<evidence type="ECO:0000313" key="1">
    <source>
        <dbReference type="EMBL" id="MFD1412143.1"/>
    </source>
</evidence>
<dbReference type="Gene3D" id="3.40.30.10">
    <property type="entry name" value="Glutaredoxin"/>
    <property type="match status" value="1"/>
</dbReference>
<comment type="caution">
    <text evidence="1">The sequence shown here is derived from an EMBL/GenBank/DDBJ whole genome shotgun (WGS) entry which is preliminary data.</text>
</comment>
<protein>
    <submittedName>
        <fullName evidence="1">DsbA family protein</fullName>
    </submittedName>
</protein>
<dbReference type="EMBL" id="JBHTOH010000094">
    <property type="protein sequence ID" value="MFD1412143.1"/>
    <property type="molecule type" value="Genomic_DNA"/>
</dbReference>
<dbReference type="RefSeq" id="WP_125648214.1">
    <property type="nucleotide sequence ID" value="NZ_JBHTOH010000094.1"/>
</dbReference>
<dbReference type="InterPro" id="IPR036249">
    <property type="entry name" value="Thioredoxin-like_sf"/>
</dbReference>
<keyword evidence="2" id="KW-1185">Reference proteome</keyword>
<evidence type="ECO:0000313" key="2">
    <source>
        <dbReference type="Proteomes" id="UP001597191"/>
    </source>
</evidence>
<gene>
    <name evidence="1" type="ORF">ACFQ4R_11185</name>
</gene>
<dbReference type="Pfam" id="PF13743">
    <property type="entry name" value="Thioredoxin_5"/>
    <property type="match status" value="1"/>
</dbReference>
<reference evidence="2" key="1">
    <citation type="journal article" date="2019" name="Int. J. Syst. Evol. Microbiol.">
        <title>The Global Catalogue of Microorganisms (GCM) 10K type strain sequencing project: providing services to taxonomists for standard genome sequencing and annotation.</title>
        <authorList>
            <consortium name="The Broad Institute Genomics Platform"/>
            <consortium name="The Broad Institute Genome Sequencing Center for Infectious Disease"/>
            <person name="Wu L."/>
            <person name="Ma J."/>
        </authorList>
    </citation>
    <scope>NUCLEOTIDE SEQUENCE [LARGE SCALE GENOMIC DNA]</scope>
    <source>
        <strain evidence="2">CCM 8937</strain>
    </source>
</reference>
<name>A0ABW4BSJ1_9LACO</name>
<accession>A0ABW4BSJ1</accession>
<proteinExistence type="predicted"/>